<dbReference type="PROSITE" id="PS51273">
    <property type="entry name" value="GATASE_TYPE_1"/>
    <property type="match status" value="1"/>
</dbReference>
<dbReference type="InterPro" id="IPR029062">
    <property type="entry name" value="Class_I_gatase-like"/>
</dbReference>
<dbReference type="CDD" id="cd01741">
    <property type="entry name" value="GATase1_1"/>
    <property type="match status" value="1"/>
</dbReference>
<feature type="domain" description="Glutamine amidotransferase" evidence="1">
    <location>
        <begin position="44"/>
        <end position="182"/>
    </location>
</feature>
<proteinExistence type="predicted"/>
<protein>
    <submittedName>
        <fullName evidence="2">Type 1 glutamine amidotransferase</fullName>
    </submittedName>
</protein>
<evidence type="ECO:0000313" key="2">
    <source>
        <dbReference type="EMBL" id="GAA2014011.1"/>
    </source>
</evidence>
<dbReference type="PANTHER" id="PTHR42695">
    <property type="entry name" value="GLUTAMINE AMIDOTRANSFERASE YLR126C-RELATED"/>
    <property type="match status" value="1"/>
</dbReference>
<sequence>MPRVLMLVNDIDSKPGTLVPWLLENHVEFDLRIGGVSDFPEPAALADYDGLVLLGGGYMPDEVDRAPWLAPEQALVAEAFRLDLPQLGICLGGQMLAYVGGGEVKAKTGAVEKGYTPITLTPAAGEDPVFSGVRPATEFVESHQDRITALPQDAVLLASSETCEIQAFRLGRAWGTQFHPEAGVDNLRRWNAERLAASGFDKEELIAHGEAITAEVVPDARAIVDAFCTVVKDVVVKESV</sequence>
<evidence type="ECO:0000313" key="3">
    <source>
        <dbReference type="Proteomes" id="UP001500755"/>
    </source>
</evidence>
<dbReference type="EMBL" id="BAAANO010000033">
    <property type="protein sequence ID" value="GAA2014011.1"/>
    <property type="molecule type" value="Genomic_DNA"/>
</dbReference>
<dbReference type="InterPro" id="IPR044992">
    <property type="entry name" value="ChyE-like"/>
</dbReference>
<name>A0ABP5F199_9MICO</name>
<dbReference type="PANTHER" id="PTHR42695:SF5">
    <property type="entry name" value="GLUTAMINE AMIDOTRANSFERASE YLR126C-RELATED"/>
    <property type="match status" value="1"/>
</dbReference>
<dbReference type="InterPro" id="IPR017926">
    <property type="entry name" value="GATASE"/>
</dbReference>
<reference evidence="3" key="1">
    <citation type="journal article" date="2019" name="Int. J. Syst. Evol. Microbiol.">
        <title>The Global Catalogue of Microorganisms (GCM) 10K type strain sequencing project: providing services to taxonomists for standard genome sequencing and annotation.</title>
        <authorList>
            <consortium name="The Broad Institute Genomics Platform"/>
            <consortium name="The Broad Institute Genome Sequencing Center for Infectious Disease"/>
            <person name="Wu L."/>
            <person name="Ma J."/>
        </authorList>
    </citation>
    <scope>NUCLEOTIDE SEQUENCE [LARGE SCALE GENOMIC DNA]</scope>
    <source>
        <strain evidence="3">JCM 14546</strain>
    </source>
</reference>
<keyword evidence="3" id="KW-1185">Reference proteome</keyword>
<dbReference type="Pfam" id="PF00117">
    <property type="entry name" value="GATase"/>
    <property type="match status" value="1"/>
</dbReference>
<evidence type="ECO:0000259" key="1">
    <source>
        <dbReference type="Pfam" id="PF00117"/>
    </source>
</evidence>
<dbReference type="Proteomes" id="UP001500755">
    <property type="component" value="Unassembled WGS sequence"/>
</dbReference>
<organism evidence="2 3">
    <name type="scientific">Brevibacterium samyangense</name>
    <dbReference type="NCBI Taxonomy" id="366888"/>
    <lineage>
        <taxon>Bacteria</taxon>
        <taxon>Bacillati</taxon>
        <taxon>Actinomycetota</taxon>
        <taxon>Actinomycetes</taxon>
        <taxon>Micrococcales</taxon>
        <taxon>Brevibacteriaceae</taxon>
        <taxon>Brevibacterium</taxon>
    </lineage>
</organism>
<gene>
    <name evidence="2" type="ORF">GCM10009755_27080</name>
</gene>
<dbReference type="SUPFAM" id="SSF52317">
    <property type="entry name" value="Class I glutamine amidotransferase-like"/>
    <property type="match status" value="1"/>
</dbReference>
<dbReference type="RefSeq" id="WP_344310549.1">
    <property type="nucleotide sequence ID" value="NZ_BAAANO010000033.1"/>
</dbReference>
<dbReference type="Gene3D" id="3.40.50.880">
    <property type="match status" value="1"/>
</dbReference>
<accession>A0ABP5F199</accession>
<keyword evidence="2" id="KW-0315">Glutamine amidotransferase</keyword>
<comment type="caution">
    <text evidence="2">The sequence shown here is derived from an EMBL/GenBank/DDBJ whole genome shotgun (WGS) entry which is preliminary data.</text>
</comment>